<dbReference type="Proteomes" id="UP000799755">
    <property type="component" value="Unassembled WGS sequence"/>
</dbReference>
<gene>
    <name evidence="1" type="ORF">BDR25DRAFT_289307</name>
</gene>
<name>A0ACB6QQF1_9PLEO</name>
<organism evidence="1 2">
    <name type="scientific">Lindgomyces ingoldianus</name>
    <dbReference type="NCBI Taxonomy" id="673940"/>
    <lineage>
        <taxon>Eukaryota</taxon>
        <taxon>Fungi</taxon>
        <taxon>Dikarya</taxon>
        <taxon>Ascomycota</taxon>
        <taxon>Pezizomycotina</taxon>
        <taxon>Dothideomycetes</taxon>
        <taxon>Pleosporomycetidae</taxon>
        <taxon>Pleosporales</taxon>
        <taxon>Lindgomycetaceae</taxon>
        <taxon>Lindgomyces</taxon>
    </lineage>
</organism>
<proteinExistence type="predicted"/>
<comment type="caution">
    <text evidence="1">The sequence shown here is derived from an EMBL/GenBank/DDBJ whole genome shotgun (WGS) entry which is preliminary data.</text>
</comment>
<accession>A0ACB6QQF1</accession>
<dbReference type="EMBL" id="MU003513">
    <property type="protein sequence ID" value="KAF2469110.1"/>
    <property type="molecule type" value="Genomic_DNA"/>
</dbReference>
<evidence type="ECO:0000313" key="2">
    <source>
        <dbReference type="Proteomes" id="UP000799755"/>
    </source>
</evidence>
<reference evidence="1" key="1">
    <citation type="journal article" date="2020" name="Stud. Mycol.">
        <title>101 Dothideomycetes genomes: a test case for predicting lifestyles and emergence of pathogens.</title>
        <authorList>
            <person name="Haridas S."/>
            <person name="Albert R."/>
            <person name="Binder M."/>
            <person name="Bloem J."/>
            <person name="Labutti K."/>
            <person name="Salamov A."/>
            <person name="Andreopoulos B."/>
            <person name="Baker S."/>
            <person name="Barry K."/>
            <person name="Bills G."/>
            <person name="Bluhm B."/>
            <person name="Cannon C."/>
            <person name="Castanera R."/>
            <person name="Culley D."/>
            <person name="Daum C."/>
            <person name="Ezra D."/>
            <person name="Gonzalez J."/>
            <person name="Henrissat B."/>
            <person name="Kuo A."/>
            <person name="Liang C."/>
            <person name="Lipzen A."/>
            <person name="Lutzoni F."/>
            <person name="Magnuson J."/>
            <person name="Mondo S."/>
            <person name="Nolan M."/>
            <person name="Ohm R."/>
            <person name="Pangilinan J."/>
            <person name="Park H.-J."/>
            <person name="Ramirez L."/>
            <person name="Alfaro M."/>
            <person name="Sun H."/>
            <person name="Tritt A."/>
            <person name="Yoshinaga Y."/>
            <person name="Zwiers L.-H."/>
            <person name="Turgeon B."/>
            <person name="Goodwin S."/>
            <person name="Spatafora J."/>
            <person name="Crous P."/>
            <person name="Grigoriev I."/>
        </authorList>
    </citation>
    <scope>NUCLEOTIDE SEQUENCE</scope>
    <source>
        <strain evidence="1">ATCC 200398</strain>
    </source>
</reference>
<evidence type="ECO:0000313" key="1">
    <source>
        <dbReference type="EMBL" id="KAF2469110.1"/>
    </source>
</evidence>
<protein>
    <submittedName>
        <fullName evidence="1">Proline-specific peptidase</fullName>
    </submittedName>
</protein>
<keyword evidence="2" id="KW-1185">Reference proteome</keyword>
<sequence length="306" mass="34753">MATLSISEGEIPFAAPGTDKLTNTWYKTIGDVTKSPPLILCHGGPGAGHECLLSLTDLYEQYGIPLIFYDQVGCGKSTHFKEKMGDELFWSIELYWAELDNLIDNFGLRQSGYHLLGQSWGGMLVGSYAAKRPVGLKKLIISSGPASGALYQESANLLLKELPEDVRKTLEDCESRGDHESDKYKAASMEFLKRHVCRLDPFPDDILKAFGHLEHDNTSYMTVQGPSEFQITGWLKHWDSSTDAYHIESPTLLINGKYDEMQDITIEPWFRRIPKVKWITLDNSSHLSHYEERDRYMKICGDFLKY</sequence>